<reference evidence="1 2" key="1">
    <citation type="submission" date="2019-05" db="EMBL/GenBank/DDBJ databases">
        <title>Emergence of the Ug99 lineage of the wheat stem rust pathogen through somatic hybridization.</title>
        <authorList>
            <person name="Li F."/>
            <person name="Upadhyaya N.M."/>
            <person name="Sperschneider J."/>
            <person name="Matny O."/>
            <person name="Nguyen-Phuc H."/>
            <person name="Mago R."/>
            <person name="Raley C."/>
            <person name="Miller M.E."/>
            <person name="Silverstein K.A.T."/>
            <person name="Henningsen E."/>
            <person name="Hirsch C.D."/>
            <person name="Visser B."/>
            <person name="Pretorius Z.A."/>
            <person name="Steffenson B.J."/>
            <person name="Schwessinger B."/>
            <person name="Dodds P.N."/>
            <person name="Figueroa M."/>
        </authorList>
    </citation>
    <scope>NUCLEOTIDE SEQUENCE [LARGE SCALE GENOMIC DNA]</scope>
    <source>
        <strain evidence="1">21-0</strain>
    </source>
</reference>
<dbReference type="Proteomes" id="UP000324748">
    <property type="component" value="Unassembled WGS sequence"/>
</dbReference>
<proteinExistence type="predicted"/>
<dbReference type="AlphaFoldDB" id="A0A5B0LWZ6"/>
<comment type="caution">
    <text evidence="1">The sequence shown here is derived from an EMBL/GenBank/DDBJ whole genome shotgun (WGS) entry which is preliminary data.</text>
</comment>
<protein>
    <submittedName>
        <fullName evidence="1">Uncharacterized protein</fullName>
    </submittedName>
</protein>
<keyword evidence="2" id="KW-1185">Reference proteome</keyword>
<organism evidence="1 2">
    <name type="scientific">Puccinia graminis f. sp. tritici</name>
    <dbReference type="NCBI Taxonomy" id="56615"/>
    <lineage>
        <taxon>Eukaryota</taxon>
        <taxon>Fungi</taxon>
        <taxon>Dikarya</taxon>
        <taxon>Basidiomycota</taxon>
        <taxon>Pucciniomycotina</taxon>
        <taxon>Pucciniomycetes</taxon>
        <taxon>Pucciniales</taxon>
        <taxon>Pucciniaceae</taxon>
        <taxon>Puccinia</taxon>
    </lineage>
</organism>
<evidence type="ECO:0000313" key="2">
    <source>
        <dbReference type="Proteomes" id="UP000324748"/>
    </source>
</evidence>
<dbReference type="EMBL" id="VSWC01000183">
    <property type="protein sequence ID" value="KAA1068985.1"/>
    <property type="molecule type" value="Genomic_DNA"/>
</dbReference>
<accession>A0A5B0LWZ6</accession>
<gene>
    <name evidence="1" type="ORF">PGT21_007897</name>
</gene>
<sequence length="143" mass="16387">MADPTQEIFAFVLSLPQSINPYEAVASKIKELIQVPRPPLWGRILRRVIAFQFCVYNQLGLIHVEVLNEIVLFMLIFSTLAVIDLVTQELVELDLIKFSSKLVVRISKFAIPTDVCWCQCFDLPCFTLETNSGTFAWWCLLFS</sequence>
<dbReference type="OrthoDB" id="2504686at2759"/>
<evidence type="ECO:0000313" key="1">
    <source>
        <dbReference type="EMBL" id="KAA1068985.1"/>
    </source>
</evidence>
<name>A0A5B0LWZ6_PUCGR</name>